<keyword evidence="3" id="KW-1185">Reference proteome</keyword>
<dbReference type="Proteomes" id="UP000509414">
    <property type="component" value="Chromosome"/>
</dbReference>
<keyword evidence="1" id="KW-1133">Transmembrane helix</keyword>
<proteinExistence type="predicted"/>
<keyword evidence="1" id="KW-0812">Transmembrane</keyword>
<dbReference type="EMBL" id="CP049075">
    <property type="protein sequence ID" value="QLI05911.1"/>
    <property type="molecule type" value="Genomic_DNA"/>
</dbReference>
<feature type="transmembrane region" description="Helical" evidence="1">
    <location>
        <begin position="84"/>
        <end position="101"/>
    </location>
</feature>
<evidence type="ECO:0000313" key="2">
    <source>
        <dbReference type="EMBL" id="QLI05911.1"/>
    </source>
</evidence>
<keyword evidence="1" id="KW-0472">Membrane</keyword>
<dbReference type="RefSeq" id="WP_179975036.1">
    <property type="nucleotide sequence ID" value="NZ_CP049075.1"/>
</dbReference>
<protein>
    <submittedName>
        <fullName evidence="2">Branched-chain amino acid transport protein, AzlD family</fullName>
    </submittedName>
</protein>
<sequence length="102" mass="11385">MEALLYVLVASVATILTRFLPFFMFKKSSKSQVLAHLQKNSGLFIMLVLVIYALKSLNASGINLVFAICCTIFVLILQAWRGNFMLSIVGATSLYMAFLHFT</sequence>
<evidence type="ECO:0000256" key="1">
    <source>
        <dbReference type="SAM" id="Phobius"/>
    </source>
</evidence>
<dbReference type="InterPro" id="IPR008407">
    <property type="entry name" value="Brnchd-chn_aa_trnsp_AzlD"/>
</dbReference>
<feature type="transmembrane region" description="Helical" evidence="1">
    <location>
        <begin position="60"/>
        <end position="77"/>
    </location>
</feature>
<name>A0A7H9CJW0_9BACT</name>
<organism evidence="2 3">
    <name type="scientific">Candidatus Campylobacter infans</name>
    <dbReference type="NCBI Taxonomy" id="2561898"/>
    <lineage>
        <taxon>Bacteria</taxon>
        <taxon>Pseudomonadati</taxon>
        <taxon>Campylobacterota</taxon>
        <taxon>Epsilonproteobacteria</taxon>
        <taxon>Campylobacterales</taxon>
        <taxon>Campylobacteraceae</taxon>
        <taxon>Campylobacter</taxon>
    </lineage>
</organism>
<gene>
    <name evidence="2" type="ORF">CINF_1431</name>
</gene>
<dbReference type="AlphaFoldDB" id="A0A7H9CJW0"/>
<accession>A0A7H9CJW0</accession>
<evidence type="ECO:0000313" key="3">
    <source>
        <dbReference type="Proteomes" id="UP000509414"/>
    </source>
</evidence>
<feature type="transmembrane region" description="Helical" evidence="1">
    <location>
        <begin position="37"/>
        <end position="54"/>
    </location>
</feature>
<dbReference type="KEGG" id="cinf:CINF_1431"/>
<dbReference type="Pfam" id="PF05437">
    <property type="entry name" value="AzlD"/>
    <property type="match status" value="1"/>
</dbReference>
<feature type="transmembrane region" description="Helical" evidence="1">
    <location>
        <begin position="6"/>
        <end position="25"/>
    </location>
</feature>
<reference evidence="2 3" key="1">
    <citation type="submission" date="2020-02" db="EMBL/GenBank/DDBJ databases">
        <title>Complete genome sequence of the novel Campylobacter species Candidatus Campylobacter infans.</title>
        <authorList>
            <person name="Duim B."/>
            <person name="Zomer A."/>
            <person name="van der Graaf L."/>
            <person name="Wagenaar J."/>
        </authorList>
    </citation>
    <scope>NUCLEOTIDE SEQUENCE [LARGE SCALE GENOMIC DNA]</scope>
    <source>
        <strain evidence="2 3">19S00001</strain>
    </source>
</reference>